<gene>
    <name evidence="2" type="ORF">PHSY_002532</name>
</gene>
<feature type="region of interest" description="Disordered" evidence="1">
    <location>
        <begin position="41"/>
        <end position="81"/>
    </location>
</feature>
<proteinExistence type="predicted"/>
<dbReference type="GeneID" id="24107825"/>
<dbReference type="Proteomes" id="UP000014071">
    <property type="component" value="Unassembled WGS sequence"/>
</dbReference>
<feature type="compositionally biased region" description="Polar residues" evidence="1">
    <location>
        <begin position="59"/>
        <end position="71"/>
    </location>
</feature>
<dbReference type="AlphaFoldDB" id="R9P1C0"/>
<reference evidence="3" key="1">
    <citation type="journal article" date="2013" name="Genome Announc.">
        <title>Draft genome sequence of the basidiomycetous yeast-like fungus Pseudozyma hubeiensis SY62, which produces an abundant amount of the biosurfactant mannosylerythritol lipids.</title>
        <authorList>
            <person name="Konishi M."/>
            <person name="Hatada Y."/>
            <person name="Horiuchi J."/>
        </authorList>
    </citation>
    <scope>NUCLEOTIDE SEQUENCE [LARGE SCALE GENOMIC DNA]</scope>
    <source>
        <strain evidence="3">SY62</strain>
    </source>
</reference>
<dbReference type="EMBL" id="DF238787">
    <property type="protein sequence ID" value="GAC94959.1"/>
    <property type="molecule type" value="Genomic_DNA"/>
</dbReference>
<dbReference type="RefSeq" id="XP_012188546.1">
    <property type="nucleotide sequence ID" value="XM_012333156.1"/>
</dbReference>
<organism evidence="2 3">
    <name type="scientific">Pseudozyma hubeiensis (strain SY62)</name>
    <name type="common">Yeast</name>
    <dbReference type="NCBI Taxonomy" id="1305764"/>
    <lineage>
        <taxon>Eukaryota</taxon>
        <taxon>Fungi</taxon>
        <taxon>Dikarya</taxon>
        <taxon>Basidiomycota</taxon>
        <taxon>Ustilaginomycotina</taxon>
        <taxon>Ustilaginomycetes</taxon>
        <taxon>Ustilaginales</taxon>
        <taxon>Ustilaginaceae</taxon>
        <taxon>Pseudozyma</taxon>
    </lineage>
</organism>
<evidence type="ECO:0000256" key="1">
    <source>
        <dbReference type="SAM" id="MobiDB-lite"/>
    </source>
</evidence>
<dbReference type="HOGENOM" id="CLU_2198111_0_0_1"/>
<evidence type="ECO:0000313" key="2">
    <source>
        <dbReference type="EMBL" id="GAC94959.1"/>
    </source>
</evidence>
<keyword evidence="3" id="KW-1185">Reference proteome</keyword>
<evidence type="ECO:0000313" key="3">
    <source>
        <dbReference type="Proteomes" id="UP000014071"/>
    </source>
</evidence>
<sequence>MRLTRTFDMLVIERLRMSHDSSILPASSHQCDPPKRAKLRAGQQLSWMKQQKEKGRPTLTRQANHWQCSSYSKHKQQHPQQQRRLFIVHPFPLDDIELPLKRHSMSRS</sequence>
<accession>R9P1C0</accession>
<protein>
    <submittedName>
        <fullName evidence="2">Uncharacterized protein</fullName>
    </submittedName>
</protein>
<name>R9P1C0_PSEHS</name>